<evidence type="ECO:0000313" key="1">
    <source>
        <dbReference type="EMBL" id="QNM11106.1"/>
    </source>
</evidence>
<dbReference type="RefSeq" id="WP_117453915.1">
    <property type="nucleotide sequence ID" value="NZ_CP060636.1"/>
</dbReference>
<reference evidence="1 2" key="1">
    <citation type="submission" date="2020-08" db="EMBL/GenBank/DDBJ databases">
        <authorList>
            <person name="Liu C."/>
            <person name="Sun Q."/>
        </authorList>
    </citation>
    <scope>NUCLEOTIDE SEQUENCE [LARGE SCALE GENOMIC DNA]</scope>
    <source>
        <strain evidence="1 2">NSJ-61</strain>
    </source>
</reference>
<dbReference type="AlphaFoldDB" id="A0A7G9GJX4"/>
<gene>
    <name evidence="1" type="ORF">H9Q80_12635</name>
</gene>
<name>A0A7G9GJX4_9FIRM</name>
<proteinExistence type="predicted"/>
<dbReference type="KEGG" id="ehn:H9Q80_12635"/>
<accession>A0A7G9GJX4</accession>
<protein>
    <submittedName>
        <fullName evidence="1">Uncharacterized protein</fullName>
    </submittedName>
</protein>
<keyword evidence="2" id="KW-1185">Reference proteome</keyword>
<dbReference type="Pfam" id="PF18143">
    <property type="entry name" value="HAD_SAK_2"/>
    <property type="match status" value="1"/>
</dbReference>
<dbReference type="Proteomes" id="UP000515856">
    <property type="component" value="Chromosome"/>
</dbReference>
<sequence length="167" mass="19244">MKKIIFQDIDGVLYPCFHRGRLKMNQDRVKAKLIATDSYYEDANAKDLLASYEGFDKDAMKRLKKLVDETGAYIVVSSSWRFMHTIKDFKQMFHIHGLKDAVIDIAPMASSFLKEPSIEEYLHAHPDIDAYVILDDINMESHFPGHCVVCPDVFDEECLEKALKILK</sequence>
<evidence type="ECO:0000313" key="2">
    <source>
        <dbReference type="Proteomes" id="UP000515856"/>
    </source>
</evidence>
<dbReference type="EMBL" id="CP060636">
    <property type="protein sequence ID" value="QNM11106.1"/>
    <property type="molecule type" value="Genomic_DNA"/>
</dbReference>
<organism evidence="1 2">
    <name type="scientific">[Eubacterium] hominis</name>
    <dbReference type="NCBI Taxonomy" id="2764325"/>
    <lineage>
        <taxon>Bacteria</taxon>
        <taxon>Bacillati</taxon>
        <taxon>Bacillota</taxon>
        <taxon>Erysipelotrichia</taxon>
        <taxon>Erysipelotrichales</taxon>
        <taxon>Erysipelotrichaceae</taxon>
        <taxon>Amedibacillus</taxon>
    </lineage>
</organism>